<evidence type="ECO:0008006" key="3">
    <source>
        <dbReference type="Google" id="ProtNLM"/>
    </source>
</evidence>
<gene>
    <name evidence="1" type="ORF">CBG49_10545</name>
</gene>
<dbReference type="EMBL" id="CP022022">
    <property type="protein sequence ID" value="ASF43474.1"/>
    <property type="molecule type" value="Genomic_DNA"/>
</dbReference>
<organism evidence="1 2">
    <name type="scientific">Capnocytophaga endodontalis</name>
    <dbReference type="NCBI Taxonomy" id="2708117"/>
    <lineage>
        <taxon>Bacteria</taxon>
        <taxon>Pseudomonadati</taxon>
        <taxon>Bacteroidota</taxon>
        <taxon>Flavobacteriia</taxon>
        <taxon>Flavobacteriales</taxon>
        <taxon>Flavobacteriaceae</taxon>
        <taxon>Capnocytophaga</taxon>
    </lineage>
</organism>
<proteinExistence type="predicted"/>
<dbReference type="RefSeq" id="WP_016479328.1">
    <property type="nucleotide sequence ID" value="NZ_CP022022.1"/>
</dbReference>
<evidence type="ECO:0000313" key="1">
    <source>
        <dbReference type="EMBL" id="ASF43474.1"/>
    </source>
</evidence>
<sequence length="223" mass="26891">MGYHLINLIDGKLEHCFKETYEELVYEDAITENTIIYQGEEKWRPFKISESEIYKALANEDFRIGIRAQHLFKKQADKEGFILEDLNQNQESFKIYTNNVDKPIKRGDYLVRNFGNIEIDVKCKTFYKFDRTPRETFFYFECDNLSKHLNMQSFTKTPILIAIYERNQKDKVQIKEDIIHFISIDEIERLKRILQKSIHSQYMIPTKYLHQGFNYIKEIFEKI</sequence>
<dbReference type="KEGG" id="capn:CBG49_10545"/>
<name>A0A1Z4BQ98_9FLAO</name>
<dbReference type="AlphaFoldDB" id="A0A1Z4BQ98"/>
<accession>A0A1Z4BQ98</accession>
<keyword evidence="2" id="KW-1185">Reference proteome</keyword>
<reference evidence="2" key="1">
    <citation type="submission" date="2017-06" db="EMBL/GenBank/DDBJ databases">
        <title>Complete genome sequence of Capnocytophaga sp. KCOM 1579 (=ChDC OS43) isolated from a human refractory periapical abscess lesion.</title>
        <authorList>
            <person name="Kook J.-K."/>
            <person name="Park S.-N."/>
            <person name="Lim Y.K."/>
            <person name="Roh H."/>
        </authorList>
    </citation>
    <scope>NUCLEOTIDE SEQUENCE [LARGE SCALE GENOMIC DNA]</scope>
    <source>
        <strain evidence="2">ChDC OS43</strain>
    </source>
</reference>
<evidence type="ECO:0000313" key="2">
    <source>
        <dbReference type="Proteomes" id="UP000197007"/>
    </source>
</evidence>
<dbReference type="Proteomes" id="UP000197007">
    <property type="component" value="Chromosome"/>
</dbReference>
<protein>
    <recommendedName>
        <fullName evidence="3">Restriction endonuclease</fullName>
    </recommendedName>
</protein>